<accession>A0A660C3Q2</accession>
<reference evidence="2 3" key="1">
    <citation type="submission" date="2019-07" db="EMBL/GenBank/DDBJ databases">
        <title>R&amp;d 2014.</title>
        <authorList>
            <person name="Klenk H.-P."/>
        </authorList>
    </citation>
    <scope>NUCLEOTIDE SEQUENCE [LARGE SCALE GENOMIC DNA]</scope>
    <source>
        <strain evidence="2 3">DSM 43194</strain>
    </source>
</reference>
<keyword evidence="3" id="KW-1185">Reference proteome</keyword>
<name>A0A660C3Q2_9PSEU</name>
<protein>
    <submittedName>
        <fullName evidence="2">Uncharacterized protein</fullName>
    </submittedName>
</protein>
<keyword evidence="1" id="KW-0812">Transmembrane</keyword>
<evidence type="ECO:0000313" key="2">
    <source>
        <dbReference type="EMBL" id="TWH15958.1"/>
    </source>
</evidence>
<keyword evidence="1" id="KW-1133">Transmembrane helix</keyword>
<evidence type="ECO:0000313" key="3">
    <source>
        <dbReference type="Proteomes" id="UP000317303"/>
    </source>
</evidence>
<dbReference type="Proteomes" id="UP000317303">
    <property type="component" value="Unassembled WGS sequence"/>
</dbReference>
<feature type="transmembrane region" description="Helical" evidence="1">
    <location>
        <begin position="120"/>
        <end position="142"/>
    </location>
</feature>
<feature type="transmembrane region" description="Helical" evidence="1">
    <location>
        <begin position="90"/>
        <end position="108"/>
    </location>
</feature>
<feature type="transmembrane region" description="Helical" evidence="1">
    <location>
        <begin position="67"/>
        <end position="84"/>
    </location>
</feature>
<feature type="transmembrane region" description="Helical" evidence="1">
    <location>
        <begin position="20"/>
        <end position="38"/>
    </location>
</feature>
<evidence type="ECO:0000256" key="1">
    <source>
        <dbReference type="SAM" id="Phobius"/>
    </source>
</evidence>
<comment type="caution">
    <text evidence="2">The sequence shown here is derived from an EMBL/GenBank/DDBJ whole genome shotgun (WGS) entry which is preliminary data.</text>
</comment>
<dbReference type="EMBL" id="VLJV01000002">
    <property type="protein sequence ID" value="TWH15958.1"/>
    <property type="molecule type" value="Genomic_DNA"/>
</dbReference>
<proteinExistence type="predicted"/>
<organism evidence="2 3">
    <name type="scientific">Prauserella rugosa</name>
    <dbReference type="NCBI Taxonomy" id="43354"/>
    <lineage>
        <taxon>Bacteria</taxon>
        <taxon>Bacillati</taxon>
        <taxon>Actinomycetota</taxon>
        <taxon>Actinomycetes</taxon>
        <taxon>Pseudonocardiales</taxon>
        <taxon>Pseudonocardiaceae</taxon>
        <taxon>Prauserella</taxon>
    </lineage>
</organism>
<dbReference type="AlphaFoldDB" id="A0A660C3Q2"/>
<keyword evidence="1" id="KW-0472">Membrane</keyword>
<gene>
    <name evidence="2" type="ORF">JD82_04946</name>
</gene>
<feature type="transmembrane region" description="Helical" evidence="1">
    <location>
        <begin position="44"/>
        <end position="60"/>
    </location>
</feature>
<sequence length="285" mass="30001">MDGMDGGGGPSRRLVWRRGVIAQVGLLTAAAVVAVTAYAVSGDWVPWLWAAGTLVVLVLLGARQRWGPAWTAAAALVVADVIWLSAMPWWAWLLTLVAAVVGVLVWLVRGRRVPATHPSVITMAVVGVAGLVTGMVGAVLHIQARAEQAAQEAAAQRQESVSRILPHSPTAVADYLARTLAENDPTSTCFAFTPEAAATFAAAHGEPDCESAARTLAGRIDNPVDYQNNFWVPGSQQDFDGDTVTVRVCDIDVGSTGPRSLGILIVEPHRGGAGGFEITAWRPCP</sequence>